<keyword evidence="2" id="KW-1185">Reference proteome</keyword>
<proteinExistence type="predicted"/>
<dbReference type="Proteomes" id="UP001281761">
    <property type="component" value="Unassembled WGS sequence"/>
</dbReference>
<organism evidence="1 2">
    <name type="scientific">Blattamonas nauphoetae</name>
    <dbReference type="NCBI Taxonomy" id="2049346"/>
    <lineage>
        <taxon>Eukaryota</taxon>
        <taxon>Metamonada</taxon>
        <taxon>Preaxostyla</taxon>
        <taxon>Oxymonadida</taxon>
        <taxon>Blattamonas</taxon>
    </lineage>
</organism>
<gene>
    <name evidence="1" type="ORF">BLNAU_13394</name>
</gene>
<evidence type="ECO:0000313" key="2">
    <source>
        <dbReference type="Proteomes" id="UP001281761"/>
    </source>
</evidence>
<accession>A0ABQ9XNE0</accession>
<protein>
    <submittedName>
        <fullName evidence="1">Uncharacterized protein</fullName>
    </submittedName>
</protein>
<comment type="caution">
    <text evidence="1">The sequence shown here is derived from an EMBL/GenBank/DDBJ whole genome shotgun (WGS) entry which is preliminary data.</text>
</comment>
<reference evidence="1 2" key="1">
    <citation type="journal article" date="2022" name="bioRxiv">
        <title>Genomics of Preaxostyla Flagellates Illuminates Evolutionary Transitions and the Path Towards Mitochondrial Loss.</title>
        <authorList>
            <person name="Novak L.V.F."/>
            <person name="Treitli S.C."/>
            <person name="Pyrih J."/>
            <person name="Halakuc P."/>
            <person name="Pipaliya S.V."/>
            <person name="Vacek V."/>
            <person name="Brzon O."/>
            <person name="Soukal P."/>
            <person name="Eme L."/>
            <person name="Dacks J.B."/>
            <person name="Karnkowska A."/>
            <person name="Elias M."/>
            <person name="Hampl V."/>
        </authorList>
    </citation>
    <scope>NUCLEOTIDE SEQUENCE [LARGE SCALE GENOMIC DNA]</scope>
    <source>
        <strain evidence="1">NAU3</strain>
        <tissue evidence="1">Gut</tissue>
    </source>
</reference>
<evidence type="ECO:0000313" key="1">
    <source>
        <dbReference type="EMBL" id="KAK2951655.1"/>
    </source>
</evidence>
<name>A0ABQ9XNE0_9EUKA</name>
<dbReference type="EMBL" id="JARBJD010000115">
    <property type="protein sequence ID" value="KAK2951655.1"/>
    <property type="molecule type" value="Genomic_DNA"/>
</dbReference>
<sequence>MSALDNKTLSSTDWPYPDCIPFVNWQYNPHESEDERAVVFRSLVATMKLQPALDESLEEKAVRFLKNVVTLDEELADAFLFSLGHTPDESLTNYIHSIVVLLSSPSQVIPTAAMKMFDWLTTNCSARVHETLVKADLIPQLINTLNPHSLSFAEAVDIHTCLIQIIAKPVQLATPFGFILRGLKDDAEQQAVYKTVLKQVVAPSEKYIWHLCVNRYSIIDWDLEGEFMALLANLLRICPYYQPAMDFVVNMPVILSIPGCLTFFEDDSLIWSFLEDMVDTQQEWNRTQGEVRQQWKTVRRMMKMEGIEDVIEEKLLTNRNVNWAGDILEESTEWNNLQGMNVPQQE</sequence>